<accession>A0A2K8L027</accession>
<dbReference type="PIRSF" id="PIRSF016184">
    <property type="entry name" value="PhzC_PhzF"/>
    <property type="match status" value="1"/>
</dbReference>
<protein>
    <submittedName>
        <fullName evidence="4">Phenazine biosynthesis protein PhzF family</fullName>
    </submittedName>
</protein>
<dbReference type="GO" id="GO:0016853">
    <property type="term" value="F:isomerase activity"/>
    <property type="evidence" value="ECO:0007669"/>
    <property type="project" value="UniProtKB-KW"/>
</dbReference>
<evidence type="ECO:0000313" key="5">
    <source>
        <dbReference type="Proteomes" id="UP000231701"/>
    </source>
</evidence>
<evidence type="ECO:0000256" key="3">
    <source>
        <dbReference type="PIRSR" id="PIRSR016184-1"/>
    </source>
</evidence>
<organism evidence="4 5">
    <name type="scientific">Mariprofundus aestuarium</name>
    <dbReference type="NCBI Taxonomy" id="1921086"/>
    <lineage>
        <taxon>Bacteria</taxon>
        <taxon>Pseudomonadati</taxon>
        <taxon>Pseudomonadota</taxon>
        <taxon>Candidatius Mariprofundia</taxon>
        <taxon>Mariprofundales</taxon>
        <taxon>Mariprofundaceae</taxon>
        <taxon>Mariprofundus</taxon>
    </lineage>
</organism>
<dbReference type="Pfam" id="PF02567">
    <property type="entry name" value="PhzC-PhzF"/>
    <property type="match status" value="1"/>
</dbReference>
<dbReference type="EMBL" id="CP018799">
    <property type="protein sequence ID" value="ATX79539.1"/>
    <property type="molecule type" value="Genomic_DNA"/>
</dbReference>
<dbReference type="SUPFAM" id="SSF54506">
    <property type="entry name" value="Diaminopimelate epimerase-like"/>
    <property type="match status" value="1"/>
</dbReference>
<dbReference type="InterPro" id="IPR003719">
    <property type="entry name" value="Phenazine_PhzF-like"/>
</dbReference>
<sequence length="259" mass="28452">MKLPIYQIDAFASKPFGGNPAAVCPLDEWLPDALMQLIAEENNLSETAFFVATDEGFHIRWFTPTSEVDLCGHATLAAAYVLFECLGSELDNIIFDSRSGYLQVTKEGELLVLDFPAQPAVPCETPIQIQHAFGIEPVECLKAEDYLVVFELEEDLLLADPNLELLRELDGRGVILTAPSDAYDFVSRFFAPKFGIDEDPVTGSSFTQLAPYWAARLGRSKLLAKQLSSRGGEVICELKGERVAIAGSAVKYLQGEIEV</sequence>
<evidence type="ECO:0000256" key="1">
    <source>
        <dbReference type="ARBA" id="ARBA00008270"/>
    </source>
</evidence>
<gene>
    <name evidence="4" type="ORF">Ga0123461_1120</name>
</gene>
<dbReference type="Gene3D" id="3.10.310.10">
    <property type="entry name" value="Diaminopimelate Epimerase, Chain A, domain 1"/>
    <property type="match status" value="2"/>
</dbReference>
<comment type="similarity">
    <text evidence="1">Belongs to the PhzF family.</text>
</comment>
<dbReference type="PANTHER" id="PTHR13774">
    <property type="entry name" value="PHENAZINE BIOSYNTHESIS PROTEIN"/>
    <property type="match status" value="1"/>
</dbReference>
<dbReference type="NCBIfam" id="TIGR00654">
    <property type="entry name" value="PhzF_family"/>
    <property type="match status" value="1"/>
</dbReference>
<dbReference type="AlphaFoldDB" id="A0A2K8L027"/>
<proteinExistence type="inferred from homology"/>
<evidence type="ECO:0000313" key="4">
    <source>
        <dbReference type="EMBL" id="ATX79539.1"/>
    </source>
</evidence>
<feature type="active site" evidence="3">
    <location>
        <position position="46"/>
    </location>
</feature>
<keyword evidence="2" id="KW-0413">Isomerase</keyword>
<dbReference type="PANTHER" id="PTHR13774:SF17">
    <property type="entry name" value="PHENAZINE BIOSYNTHESIS-LIKE DOMAIN-CONTAINING PROTEIN"/>
    <property type="match status" value="1"/>
</dbReference>
<keyword evidence="5" id="KW-1185">Reference proteome</keyword>
<dbReference type="OrthoDB" id="9788221at2"/>
<evidence type="ECO:0000256" key="2">
    <source>
        <dbReference type="ARBA" id="ARBA00023235"/>
    </source>
</evidence>
<dbReference type="Proteomes" id="UP000231701">
    <property type="component" value="Chromosome"/>
</dbReference>
<dbReference type="KEGG" id="maes:Ga0123461_1120"/>
<reference evidence="4 5" key="1">
    <citation type="submission" date="2016-12" db="EMBL/GenBank/DDBJ databases">
        <title>Isolation and genomic insights into novel planktonic Zetaproteobacteria from stratified waters of the Chesapeake Bay.</title>
        <authorList>
            <person name="McAllister S.M."/>
            <person name="Kato S."/>
            <person name="Chan C.S."/>
            <person name="Chiu B.K."/>
            <person name="Field E.K."/>
        </authorList>
    </citation>
    <scope>NUCLEOTIDE SEQUENCE [LARGE SCALE GENOMIC DNA]</scope>
    <source>
        <strain evidence="4 5">CP-5</strain>
    </source>
</reference>
<dbReference type="GO" id="GO:0005737">
    <property type="term" value="C:cytoplasm"/>
    <property type="evidence" value="ECO:0007669"/>
    <property type="project" value="TreeGrafter"/>
</dbReference>
<name>A0A2K8L027_MARES</name>
<dbReference type="RefSeq" id="WP_100277422.1">
    <property type="nucleotide sequence ID" value="NZ_CP018799.1"/>
</dbReference>